<protein>
    <submittedName>
        <fullName evidence="2">Uncharacterized protein</fullName>
    </submittedName>
</protein>
<sequence length="126" mass="13723">RTLSHLAYPSLPKCYSLYLSSARYSSMCTMAATHLLTSQPNLPCPRTNSPTSHSELAERDGFWAASDSRSGRTAASPIIRHLPLPRQGVWCCWQDAVRGRLGGRNGRSAQGLPTRDKACLPGLPAE</sequence>
<dbReference type="Proteomes" id="UP001432027">
    <property type="component" value="Unassembled WGS sequence"/>
</dbReference>
<reference evidence="2" key="1">
    <citation type="submission" date="2023-10" db="EMBL/GenBank/DDBJ databases">
        <title>Genome assembly of Pristionchus species.</title>
        <authorList>
            <person name="Yoshida K."/>
            <person name="Sommer R.J."/>
        </authorList>
    </citation>
    <scope>NUCLEOTIDE SEQUENCE</scope>
    <source>
        <strain evidence="2">RS0144</strain>
    </source>
</reference>
<evidence type="ECO:0000256" key="1">
    <source>
        <dbReference type="SAM" id="MobiDB-lite"/>
    </source>
</evidence>
<organism evidence="2 3">
    <name type="scientific">Pristionchus entomophagus</name>
    <dbReference type="NCBI Taxonomy" id="358040"/>
    <lineage>
        <taxon>Eukaryota</taxon>
        <taxon>Metazoa</taxon>
        <taxon>Ecdysozoa</taxon>
        <taxon>Nematoda</taxon>
        <taxon>Chromadorea</taxon>
        <taxon>Rhabditida</taxon>
        <taxon>Rhabditina</taxon>
        <taxon>Diplogasteromorpha</taxon>
        <taxon>Diplogasteroidea</taxon>
        <taxon>Neodiplogasteridae</taxon>
        <taxon>Pristionchus</taxon>
    </lineage>
</organism>
<feature type="region of interest" description="Disordered" evidence="1">
    <location>
        <begin position="103"/>
        <end position="126"/>
    </location>
</feature>
<comment type="caution">
    <text evidence="2">The sequence shown here is derived from an EMBL/GenBank/DDBJ whole genome shotgun (WGS) entry which is preliminary data.</text>
</comment>
<dbReference type="EMBL" id="BTSX01000004">
    <property type="protein sequence ID" value="GMS93297.1"/>
    <property type="molecule type" value="Genomic_DNA"/>
</dbReference>
<feature type="non-terminal residue" evidence="2">
    <location>
        <position position="1"/>
    </location>
</feature>
<keyword evidence="3" id="KW-1185">Reference proteome</keyword>
<gene>
    <name evidence="2" type="ORF">PENTCL1PPCAC_15473</name>
</gene>
<proteinExistence type="predicted"/>
<accession>A0AAV5TCL8</accession>
<feature type="non-terminal residue" evidence="2">
    <location>
        <position position="126"/>
    </location>
</feature>
<name>A0AAV5TCL8_9BILA</name>
<dbReference type="AlphaFoldDB" id="A0AAV5TCL8"/>
<evidence type="ECO:0000313" key="3">
    <source>
        <dbReference type="Proteomes" id="UP001432027"/>
    </source>
</evidence>
<evidence type="ECO:0000313" key="2">
    <source>
        <dbReference type="EMBL" id="GMS93297.1"/>
    </source>
</evidence>
<feature type="region of interest" description="Disordered" evidence="1">
    <location>
        <begin position="39"/>
        <end position="70"/>
    </location>
</feature>
<feature type="compositionally biased region" description="Polar residues" evidence="1">
    <location>
        <begin position="39"/>
        <end position="54"/>
    </location>
</feature>